<feature type="chain" id="PRO_5022206768" description="Glycoside-hydrolase family GH114 TIM-barrel domain-containing protein" evidence="1">
    <location>
        <begin position="26"/>
        <end position="349"/>
    </location>
</feature>
<name>A0A517U5K6_9BACT</name>
<keyword evidence="1" id="KW-0732">Signal</keyword>
<dbReference type="EMBL" id="CP036339">
    <property type="protein sequence ID" value="QDT75912.1"/>
    <property type="molecule type" value="Genomic_DNA"/>
</dbReference>
<evidence type="ECO:0000313" key="3">
    <source>
        <dbReference type="Proteomes" id="UP000317909"/>
    </source>
</evidence>
<dbReference type="PROSITE" id="PS51257">
    <property type="entry name" value="PROKAR_LIPOPROTEIN"/>
    <property type="match status" value="1"/>
</dbReference>
<dbReference type="Proteomes" id="UP000317909">
    <property type="component" value="Chromosome"/>
</dbReference>
<accession>A0A517U5K6</accession>
<evidence type="ECO:0000256" key="1">
    <source>
        <dbReference type="SAM" id="SignalP"/>
    </source>
</evidence>
<sequence precursor="true">MNSRLPIGAALLALAVLLGGCSRPADDSQHRARRPQTEPTLVLSWNAANSGDGLGRTGWRLDEGGWPKFIERHVRPGIAWCEASDVKPIILIHHAFGQWQPKMHLDGWDFAQEANADFLTEDFATDAGWKSITKDYPCYAYVGDVELIDRLRDLPPEELAVIIRRNLQPYVDAGFKGIYVDYGENAIEGHYAGITPKHSAGPSADALLLKIADEMFPVATGIEAAPRAFPEFAALHQRNVIIRDPTWRHRFGGFTPADEAKFVWRSDAEKKTRKYGPRHAQAAKLGWPNRDHLAGTVWRTLTYGDDPQLNMDLARTIAAEGDVAVISPQPFIQAGIKASELFAPLPPVL</sequence>
<evidence type="ECO:0000313" key="2">
    <source>
        <dbReference type="EMBL" id="QDT75912.1"/>
    </source>
</evidence>
<dbReference type="RefSeq" id="WP_145435678.1">
    <property type="nucleotide sequence ID" value="NZ_CP036339.1"/>
</dbReference>
<dbReference type="KEGG" id="llh:I41_51570"/>
<proteinExistence type="predicted"/>
<feature type="signal peptide" evidence="1">
    <location>
        <begin position="1"/>
        <end position="25"/>
    </location>
</feature>
<gene>
    <name evidence="2" type="ORF">I41_51570</name>
</gene>
<keyword evidence="3" id="KW-1185">Reference proteome</keyword>
<reference evidence="2 3" key="1">
    <citation type="submission" date="2019-02" db="EMBL/GenBank/DDBJ databases">
        <title>Deep-cultivation of Planctomycetes and their phenomic and genomic characterization uncovers novel biology.</title>
        <authorList>
            <person name="Wiegand S."/>
            <person name="Jogler M."/>
            <person name="Boedeker C."/>
            <person name="Pinto D."/>
            <person name="Vollmers J."/>
            <person name="Rivas-Marin E."/>
            <person name="Kohn T."/>
            <person name="Peeters S.H."/>
            <person name="Heuer A."/>
            <person name="Rast P."/>
            <person name="Oberbeckmann S."/>
            <person name="Bunk B."/>
            <person name="Jeske O."/>
            <person name="Meyerdierks A."/>
            <person name="Storesund J.E."/>
            <person name="Kallscheuer N."/>
            <person name="Luecker S."/>
            <person name="Lage O.M."/>
            <person name="Pohl T."/>
            <person name="Merkel B.J."/>
            <person name="Hornburger P."/>
            <person name="Mueller R.-W."/>
            <person name="Bruemmer F."/>
            <person name="Labrenz M."/>
            <person name="Spormann A.M."/>
            <person name="Op den Camp H."/>
            <person name="Overmann J."/>
            <person name="Amann R."/>
            <person name="Jetten M.S.M."/>
            <person name="Mascher T."/>
            <person name="Medema M.H."/>
            <person name="Devos D.P."/>
            <person name="Kaster A.-K."/>
            <person name="Ovreas L."/>
            <person name="Rohde M."/>
            <person name="Galperin M.Y."/>
            <person name="Jogler C."/>
        </authorList>
    </citation>
    <scope>NUCLEOTIDE SEQUENCE [LARGE SCALE GENOMIC DNA]</scope>
    <source>
        <strain evidence="2 3">I41</strain>
    </source>
</reference>
<evidence type="ECO:0008006" key="4">
    <source>
        <dbReference type="Google" id="ProtNLM"/>
    </source>
</evidence>
<organism evidence="2 3">
    <name type="scientific">Lacipirellula limnantheis</name>
    <dbReference type="NCBI Taxonomy" id="2528024"/>
    <lineage>
        <taxon>Bacteria</taxon>
        <taxon>Pseudomonadati</taxon>
        <taxon>Planctomycetota</taxon>
        <taxon>Planctomycetia</taxon>
        <taxon>Pirellulales</taxon>
        <taxon>Lacipirellulaceae</taxon>
        <taxon>Lacipirellula</taxon>
    </lineage>
</organism>
<protein>
    <recommendedName>
        <fullName evidence="4">Glycoside-hydrolase family GH114 TIM-barrel domain-containing protein</fullName>
    </recommendedName>
</protein>
<dbReference type="AlphaFoldDB" id="A0A517U5K6"/>